<evidence type="ECO:0000259" key="5">
    <source>
        <dbReference type="Pfam" id="PF07859"/>
    </source>
</evidence>
<sequence length="639" mass="72345">MSFQQNFDDFSAFYEHVLTRLKKQEKENFSTTSVSNANEKRKEKPNNNQKVIVCNRDSSKNWFGIKATGLLEHASLLTTQATLLTANFLAHHLTGPRRPSWPVQVTLMSSFMRNLANHTHLANVQLLRRFTEIPNPLIPSDIVVTPVTFPVYNRGLYGILREHDQKENGTREIDGEWVVPKSLWSKINQEFHMNSSKLFWIDENNVKWSNEKVVLAIHGGAYYVMSTRTHRDLNYRLSKSTGRRVFAINYRLAPEGPFPCGLHDVVHSYLYLTDPNGLAIQPQNIVVAGDSAGGGLTLALLLYLRDHGMPLPGGALLFSPWVDLTMSCYSWEHNQPYDILPKISDEDPLHPVRLYLTPFEERSHLLTHPYVSPIFGDMNHLPPLLIQCGDSEVLRDEIILLANKIEKTGTTFVQHEIYEDMIHVFQTFSFLEPAQKAVDAAGYWVKNVLPLHQININLQKIRPRTLSMPDFTKSNEPLVSNSLYNDDSLRSTQSTPTMPATEDIANSGDETGISTPGELSSEENKLKGMTFFGPSEPLPTKCDKSTSTDEDGIIFAQMRTPSPPLTSDEESSFKQDHICFRPRRRFRSSSHPELRQLYTMFTQDAPIPEVCSKNLDISDGHDLQHQPSSKEMVDVAVGS</sequence>
<protein>
    <submittedName>
        <fullName evidence="6">3055_t:CDS:1</fullName>
    </submittedName>
</protein>
<evidence type="ECO:0000313" key="7">
    <source>
        <dbReference type="Proteomes" id="UP000789508"/>
    </source>
</evidence>
<dbReference type="PANTHER" id="PTHR48081:SF26">
    <property type="entry name" value="ALPHA_BETA HYDROLASE FOLD-3 DOMAIN-CONTAINING PROTEIN"/>
    <property type="match status" value="1"/>
</dbReference>
<dbReference type="Gene3D" id="3.40.50.1820">
    <property type="entry name" value="alpha/beta hydrolase"/>
    <property type="match status" value="1"/>
</dbReference>
<feature type="domain" description="Alpha/beta hydrolase fold-3" evidence="5">
    <location>
        <begin position="214"/>
        <end position="426"/>
    </location>
</feature>
<dbReference type="InterPro" id="IPR050300">
    <property type="entry name" value="GDXG_lipolytic_enzyme"/>
</dbReference>
<dbReference type="Proteomes" id="UP000789508">
    <property type="component" value="Unassembled WGS sequence"/>
</dbReference>
<accession>A0A9N9CC15</accession>
<reference evidence="6" key="1">
    <citation type="submission" date="2021-06" db="EMBL/GenBank/DDBJ databases">
        <authorList>
            <person name="Kallberg Y."/>
            <person name="Tangrot J."/>
            <person name="Rosling A."/>
        </authorList>
    </citation>
    <scope>NUCLEOTIDE SEQUENCE</scope>
    <source>
        <strain evidence="6">FL130A</strain>
    </source>
</reference>
<dbReference type="EMBL" id="CAJVPS010004033">
    <property type="protein sequence ID" value="CAG8598250.1"/>
    <property type="molecule type" value="Genomic_DNA"/>
</dbReference>
<comment type="similarity">
    <text evidence="1">Belongs to the 'GDXG' lipolytic enzyme family.</text>
</comment>
<evidence type="ECO:0000313" key="6">
    <source>
        <dbReference type="EMBL" id="CAG8598250.1"/>
    </source>
</evidence>
<feature type="compositionally biased region" description="Polar residues" evidence="4">
    <location>
        <begin position="477"/>
        <end position="498"/>
    </location>
</feature>
<evidence type="ECO:0000256" key="3">
    <source>
        <dbReference type="PROSITE-ProRule" id="PRU10038"/>
    </source>
</evidence>
<dbReference type="OrthoDB" id="408631at2759"/>
<feature type="region of interest" description="Disordered" evidence="4">
    <location>
        <begin position="477"/>
        <end position="521"/>
    </location>
</feature>
<evidence type="ECO:0000256" key="1">
    <source>
        <dbReference type="ARBA" id="ARBA00010515"/>
    </source>
</evidence>
<proteinExistence type="inferred from homology"/>
<dbReference type="AlphaFoldDB" id="A0A9N9CC15"/>
<dbReference type="SUPFAM" id="SSF53474">
    <property type="entry name" value="alpha/beta-Hydrolases"/>
    <property type="match status" value="1"/>
</dbReference>
<dbReference type="InterPro" id="IPR013094">
    <property type="entry name" value="AB_hydrolase_3"/>
</dbReference>
<feature type="region of interest" description="Disordered" evidence="4">
    <location>
        <begin position="619"/>
        <end position="639"/>
    </location>
</feature>
<name>A0A9N9CC15_9GLOM</name>
<feature type="compositionally biased region" description="Polar residues" evidence="4">
    <location>
        <begin position="508"/>
        <end position="518"/>
    </location>
</feature>
<dbReference type="Pfam" id="PF07859">
    <property type="entry name" value="Abhydrolase_3"/>
    <property type="match status" value="1"/>
</dbReference>
<dbReference type="PROSITE" id="PS01174">
    <property type="entry name" value="LIPASE_GDXG_SER"/>
    <property type="match status" value="1"/>
</dbReference>
<keyword evidence="2" id="KW-0378">Hydrolase</keyword>
<dbReference type="InterPro" id="IPR029058">
    <property type="entry name" value="AB_hydrolase_fold"/>
</dbReference>
<evidence type="ECO:0000256" key="2">
    <source>
        <dbReference type="ARBA" id="ARBA00022801"/>
    </source>
</evidence>
<gene>
    <name evidence="6" type="ORF">ALEPTO_LOCUS8022</name>
</gene>
<organism evidence="6 7">
    <name type="scientific">Ambispora leptoticha</name>
    <dbReference type="NCBI Taxonomy" id="144679"/>
    <lineage>
        <taxon>Eukaryota</taxon>
        <taxon>Fungi</taxon>
        <taxon>Fungi incertae sedis</taxon>
        <taxon>Mucoromycota</taxon>
        <taxon>Glomeromycotina</taxon>
        <taxon>Glomeromycetes</taxon>
        <taxon>Archaeosporales</taxon>
        <taxon>Ambisporaceae</taxon>
        <taxon>Ambispora</taxon>
    </lineage>
</organism>
<dbReference type="InterPro" id="IPR033140">
    <property type="entry name" value="Lipase_GDXG_put_SER_AS"/>
</dbReference>
<comment type="caution">
    <text evidence="6">The sequence shown here is derived from an EMBL/GenBank/DDBJ whole genome shotgun (WGS) entry which is preliminary data.</text>
</comment>
<dbReference type="PANTHER" id="PTHR48081">
    <property type="entry name" value="AB HYDROLASE SUPERFAMILY PROTEIN C4A8.06C"/>
    <property type="match status" value="1"/>
</dbReference>
<keyword evidence="7" id="KW-1185">Reference proteome</keyword>
<feature type="region of interest" description="Disordered" evidence="4">
    <location>
        <begin position="28"/>
        <end position="49"/>
    </location>
</feature>
<feature type="active site" evidence="3">
    <location>
        <position position="291"/>
    </location>
</feature>
<dbReference type="GO" id="GO:0016787">
    <property type="term" value="F:hydrolase activity"/>
    <property type="evidence" value="ECO:0007669"/>
    <property type="project" value="UniProtKB-KW"/>
</dbReference>
<evidence type="ECO:0000256" key="4">
    <source>
        <dbReference type="SAM" id="MobiDB-lite"/>
    </source>
</evidence>